<dbReference type="RefSeq" id="WP_413270289.1">
    <property type="nucleotide sequence ID" value="NZ_JBHFNQ010000076.1"/>
</dbReference>
<proteinExistence type="predicted"/>
<feature type="region of interest" description="Disordered" evidence="2">
    <location>
        <begin position="217"/>
        <end position="241"/>
    </location>
</feature>
<evidence type="ECO:0000256" key="1">
    <source>
        <dbReference type="SAM" id="Coils"/>
    </source>
</evidence>
<dbReference type="EMBL" id="JBHFNQ010000076">
    <property type="protein sequence ID" value="MFB2877179.1"/>
    <property type="molecule type" value="Genomic_DNA"/>
</dbReference>
<sequence length="468" mass="52104">MLSVFATELTTTQSELETLLAKVDALRGQMKSLKANQAKVSKFIDNCKNLLTELPELAIAELKKEILSLFPSYQAETKESAPVNEVFPNFVTEVPKTEFTTPEIAKTEEVKDRWNPAHFEPMEYQAENNGQFNLLQPTTTEPPEPDDYSNLQDFEAAWEAWEKKEVAVCSAPLPQDNLIDLSGESWEQLKVSLKPIHVSKPQTASFLIVKGEPTPVTEEAATDDDDQWPEVEPVTPEVEPPKENDFATTEYLNDTVMFIKKHSGEILAGYIACMNRGLASDWAECLNLWGCNAEFRKAKRFGKGIQWEVKITKISIEQLITVANNHSSLYSSVPAGNQENAKKFLSGKAETNENLSDSKTLQPQSNLPKENSEITTEQKASVDAEIILKSEQAKADIIPNYSQPNQQKVFAGDLIRVKSNCHHKSAIGLTGVVTIASQTGCIAQFETIGNRWLTNDQIEIVKESKLVG</sequence>
<reference evidence="3 4" key="1">
    <citation type="submission" date="2024-09" db="EMBL/GenBank/DDBJ databases">
        <title>Floridaenema gen nov. (Aerosakkonemataceae, Aerosakkonematales ord. nov., Cyanobacteria) from benthic tropical and subtropical fresh waters, with the description of four new species.</title>
        <authorList>
            <person name="Moretto J.A."/>
            <person name="Berthold D.E."/>
            <person name="Lefler F.W."/>
            <person name="Huang I.-S."/>
            <person name="Laughinghouse H. IV."/>
        </authorList>
    </citation>
    <scope>NUCLEOTIDE SEQUENCE [LARGE SCALE GENOMIC DNA]</scope>
    <source>
        <strain evidence="3 4">BLCC-F46</strain>
    </source>
</reference>
<name>A0ABV4X324_9CYAN</name>
<feature type="compositionally biased region" description="Acidic residues" evidence="2">
    <location>
        <begin position="220"/>
        <end position="229"/>
    </location>
</feature>
<evidence type="ECO:0000313" key="4">
    <source>
        <dbReference type="Proteomes" id="UP001576774"/>
    </source>
</evidence>
<accession>A0ABV4X324</accession>
<evidence type="ECO:0000313" key="3">
    <source>
        <dbReference type="EMBL" id="MFB2877179.1"/>
    </source>
</evidence>
<keyword evidence="1" id="KW-0175">Coiled coil</keyword>
<dbReference type="Proteomes" id="UP001576774">
    <property type="component" value="Unassembled WGS sequence"/>
</dbReference>
<gene>
    <name evidence="3" type="ORF">ACE1CC_09850</name>
</gene>
<feature type="coiled-coil region" evidence="1">
    <location>
        <begin position="9"/>
        <end position="36"/>
    </location>
</feature>
<keyword evidence="4" id="KW-1185">Reference proteome</keyword>
<comment type="caution">
    <text evidence="3">The sequence shown here is derived from an EMBL/GenBank/DDBJ whole genome shotgun (WGS) entry which is preliminary data.</text>
</comment>
<evidence type="ECO:0000256" key="2">
    <source>
        <dbReference type="SAM" id="MobiDB-lite"/>
    </source>
</evidence>
<feature type="region of interest" description="Disordered" evidence="2">
    <location>
        <begin position="352"/>
        <end position="377"/>
    </location>
</feature>
<protein>
    <submittedName>
        <fullName evidence="3">Uncharacterized protein</fullName>
    </submittedName>
</protein>
<organism evidence="3 4">
    <name type="scientific">Floridaenema aerugineum BLCC-F46</name>
    <dbReference type="NCBI Taxonomy" id="3153654"/>
    <lineage>
        <taxon>Bacteria</taxon>
        <taxon>Bacillati</taxon>
        <taxon>Cyanobacteriota</taxon>
        <taxon>Cyanophyceae</taxon>
        <taxon>Oscillatoriophycideae</taxon>
        <taxon>Aerosakkonematales</taxon>
        <taxon>Aerosakkonemataceae</taxon>
        <taxon>Floridanema</taxon>
        <taxon>Floridanema aerugineum</taxon>
    </lineage>
</organism>